<feature type="region of interest" description="Disordered" evidence="1">
    <location>
        <begin position="110"/>
        <end position="199"/>
    </location>
</feature>
<evidence type="ECO:0000313" key="3">
    <source>
        <dbReference type="Proteomes" id="UP001362999"/>
    </source>
</evidence>
<feature type="region of interest" description="Disordered" evidence="1">
    <location>
        <begin position="230"/>
        <end position="381"/>
    </location>
</feature>
<feature type="compositionally biased region" description="Low complexity" evidence="1">
    <location>
        <begin position="248"/>
        <end position="263"/>
    </location>
</feature>
<feature type="compositionally biased region" description="Low complexity" evidence="1">
    <location>
        <begin position="112"/>
        <end position="124"/>
    </location>
</feature>
<feature type="compositionally biased region" description="Polar residues" evidence="1">
    <location>
        <begin position="456"/>
        <end position="465"/>
    </location>
</feature>
<proteinExistence type="predicted"/>
<keyword evidence="3" id="KW-1185">Reference proteome</keyword>
<gene>
    <name evidence="2" type="ORF">R3P38DRAFT_3178668</name>
</gene>
<feature type="compositionally biased region" description="Polar residues" evidence="1">
    <location>
        <begin position="429"/>
        <end position="442"/>
    </location>
</feature>
<organism evidence="2 3">
    <name type="scientific">Favolaschia claudopus</name>
    <dbReference type="NCBI Taxonomy" id="2862362"/>
    <lineage>
        <taxon>Eukaryota</taxon>
        <taxon>Fungi</taxon>
        <taxon>Dikarya</taxon>
        <taxon>Basidiomycota</taxon>
        <taxon>Agaricomycotina</taxon>
        <taxon>Agaricomycetes</taxon>
        <taxon>Agaricomycetidae</taxon>
        <taxon>Agaricales</taxon>
        <taxon>Marasmiineae</taxon>
        <taxon>Mycenaceae</taxon>
        <taxon>Favolaschia</taxon>
    </lineage>
</organism>
<evidence type="ECO:0000313" key="2">
    <source>
        <dbReference type="EMBL" id="KAK7042095.1"/>
    </source>
</evidence>
<accession>A0AAW0CV90</accession>
<dbReference type="AlphaFoldDB" id="A0AAW0CV90"/>
<feature type="compositionally biased region" description="Polar residues" evidence="1">
    <location>
        <begin position="353"/>
        <end position="367"/>
    </location>
</feature>
<feature type="compositionally biased region" description="Basic residues" evidence="1">
    <location>
        <begin position="522"/>
        <end position="544"/>
    </location>
</feature>
<evidence type="ECO:0000256" key="1">
    <source>
        <dbReference type="SAM" id="MobiDB-lite"/>
    </source>
</evidence>
<reference evidence="2 3" key="1">
    <citation type="journal article" date="2024" name="J Genomics">
        <title>Draft genome sequencing and assembly of Favolaschia claudopus CIRM-BRFM 2984 isolated from oak limbs.</title>
        <authorList>
            <person name="Navarro D."/>
            <person name="Drula E."/>
            <person name="Chaduli D."/>
            <person name="Cazenave R."/>
            <person name="Ahrendt S."/>
            <person name="Wang J."/>
            <person name="Lipzen A."/>
            <person name="Daum C."/>
            <person name="Barry K."/>
            <person name="Grigoriev I.V."/>
            <person name="Favel A."/>
            <person name="Rosso M.N."/>
            <person name="Martin F."/>
        </authorList>
    </citation>
    <scope>NUCLEOTIDE SEQUENCE [LARGE SCALE GENOMIC DNA]</scope>
    <source>
        <strain evidence="2 3">CIRM-BRFM 2984</strain>
    </source>
</reference>
<feature type="compositionally biased region" description="Low complexity" evidence="1">
    <location>
        <begin position="281"/>
        <end position="291"/>
    </location>
</feature>
<protein>
    <submittedName>
        <fullName evidence="2">Uncharacterized protein</fullName>
    </submittedName>
</protein>
<comment type="caution">
    <text evidence="2">The sequence shown here is derived from an EMBL/GenBank/DDBJ whole genome shotgun (WGS) entry which is preliminary data.</text>
</comment>
<dbReference type="Proteomes" id="UP001362999">
    <property type="component" value="Unassembled WGS sequence"/>
</dbReference>
<sequence>MISHRLLDIWFPVVPSLSTRRNRSSAMLLFPRDPPGTPIRSARPYSFDNLVYNINQLRISTEETDPFHRGEITLEEDRRRLATYAAQKDNENSGPTDEQLQEQVAAYVANADSHSSGNNSSGNDSSDHDSSTSEPESEDISPSSLLYELFNGPLTPMADDDDDSNAAPSVYNQDCDAPATSLSANADNAGNAEDAEDGDTSMLEDALLELQYPPSPVTPAIAAYSIDPNTEVASPVESSRDSEDADSDASMSDSDSELSFTSDQENQDPDAEVDQLQYSSPVAPRRAPVHPVDSDAEVSQIAMLRSPFAPHSDDDMHQAFALPAPPSPFASLSNEHGVEADIDMHSASAPGTPLTNPAGSPNLSPSDWSDDAEFPPPIALLPRPRPTLHYNYQEFTDTDVELAQLESSPPLPSLLLPISSGNHSRAEIDQSSAAATRSSSPGLDSIIDTDGDGHESSSAASTPDIRSQLILRRQDSSPTISELDRSPRRLITYAKRDRQRYGREAAVHKANIKKATAVRQAAPRRRKTPRGVKKPTRLSRRQRRPTAEADLPAPNDVIELDDRNPSPVLDCRDVVMTVVAPTPVCGPIVWDLNIKVGNTHFERLFLAADAPTSYGFYETCVSIGLTVGPHWPGVHTITADPAIASEVKSIMSTGVFQQASILHNQLYQQYAARSFAHAFSMVDQLRARKIGNTPFINSVFTSAEFGFCDAPSVLHRKPDVAFETWEAVTVYGDFASGGRLALGDEDKEVQLYPGFTFLIPSAIKRYRVTPVGKGEKIYLFRQFCHAGVFRWMEKGGRKDQEFDESASVGEILAWEEMVDARGKNAGKLFSRLNEVYTL</sequence>
<dbReference type="EMBL" id="JAWWNJ010000013">
    <property type="protein sequence ID" value="KAK7042095.1"/>
    <property type="molecule type" value="Genomic_DNA"/>
</dbReference>
<feature type="region of interest" description="Disordered" evidence="1">
    <location>
        <begin position="413"/>
        <end position="484"/>
    </location>
</feature>
<name>A0AAW0CV90_9AGAR</name>
<feature type="region of interest" description="Disordered" evidence="1">
    <location>
        <begin position="513"/>
        <end position="557"/>
    </location>
</feature>